<evidence type="ECO:0000259" key="6">
    <source>
        <dbReference type="SMART" id="SM00849"/>
    </source>
</evidence>
<dbReference type="Pfam" id="PF10996">
    <property type="entry name" value="Beta-Casp"/>
    <property type="match status" value="1"/>
</dbReference>
<dbReference type="SMART" id="SM00849">
    <property type="entry name" value="Lactamase_B"/>
    <property type="match status" value="1"/>
</dbReference>
<feature type="domain" description="Beta-Casp" evidence="7">
    <location>
        <begin position="247"/>
        <end position="369"/>
    </location>
</feature>
<dbReference type="CDD" id="cd16292">
    <property type="entry name" value="CPSF3-like_MBL-fold"/>
    <property type="match status" value="1"/>
</dbReference>
<dbReference type="OMA" id="CKQHITL"/>
<dbReference type="Pfam" id="PF16661">
    <property type="entry name" value="Lactamase_B_6"/>
    <property type="match status" value="1"/>
</dbReference>
<dbReference type="PANTHER" id="PTHR11203">
    <property type="entry name" value="CLEAVAGE AND POLYADENYLATION SPECIFICITY FACTOR FAMILY MEMBER"/>
    <property type="match status" value="1"/>
</dbReference>
<reference evidence="9 10" key="1">
    <citation type="journal article" date="2004" name="Nature">
        <title>Genome sequence of the ultrasmall unicellular red alga Cyanidioschyzon merolae 10D.</title>
        <authorList>
            <person name="Matsuzaki M."/>
            <person name="Misumi O."/>
            <person name="Shin-i T."/>
            <person name="Maruyama S."/>
            <person name="Takahara M."/>
            <person name="Miyagishima S."/>
            <person name="Mori T."/>
            <person name="Nishida K."/>
            <person name="Yagisawa F."/>
            <person name="Nishida K."/>
            <person name="Yoshida Y."/>
            <person name="Nishimura Y."/>
            <person name="Nakao S."/>
            <person name="Kobayashi T."/>
            <person name="Momoyama Y."/>
            <person name="Higashiyama T."/>
            <person name="Minoda A."/>
            <person name="Sano M."/>
            <person name="Nomoto H."/>
            <person name="Oishi K."/>
            <person name="Hayashi H."/>
            <person name="Ohta F."/>
            <person name="Nishizaka S."/>
            <person name="Haga S."/>
            <person name="Miura S."/>
            <person name="Morishita T."/>
            <person name="Kabeya Y."/>
            <person name="Terasawa K."/>
            <person name="Suzuki Y."/>
            <person name="Ishii Y."/>
            <person name="Asakawa S."/>
            <person name="Takano H."/>
            <person name="Ohta N."/>
            <person name="Kuroiwa H."/>
            <person name="Tanaka K."/>
            <person name="Shimizu N."/>
            <person name="Sugano S."/>
            <person name="Sato N."/>
            <person name="Nozaki H."/>
            <person name="Ogasawara N."/>
            <person name="Kohara Y."/>
            <person name="Kuroiwa T."/>
        </authorList>
    </citation>
    <scope>NUCLEOTIDE SEQUENCE [LARGE SCALE GENOMIC DNA]</scope>
    <source>
        <strain evidence="9 10">10D</strain>
    </source>
</reference>
<dbReference type="SMART" id="SM01027">
    <property type="entry name" value="Beta-Casp"/>
    <property type="match status" value="1"/>
</dbReference>
<dbReference type="InterPro" id="IPR021718">
    <property type="entry name" value="CPSF73-100_C"/>
</dbReference>
<dbReference type="SMART" id="SM01098">
    <property type="entry name" value="CPSF73-100_C"/>
    <property type="match status" value="1"/>
</dbReference>
<reference evidence="9 10" key="2">
    <citation type="journal article" date="2007" name="BMC Biol.">
        <title>A 100%-complete sequence reveals unusually simple genomic features in the hot-spring red alga Cyanidioschyzon merolae.</title>
        <authorList>
            <person name="Nozaki H."/>
            <person name="Takano H."/>
            <person name="Misumi O."/>
            <person name="Terasawa K."/>
            <person name="Matsuzaki M."/>
            <person name="Maruyama S."/>
            <person name="Nishida K."/>
            <person name="Yagisawa F."/>
            <person name="Yoshida Y."/>
            <person name="Fujiwara T."/>
            <person name="Takio S."/>
            <person name="Tamura K."/>
            <person name="Chung S.J."/>
            <person name="Nakamura S."/>
            <person name="Kuroiwa H."/>
            <person name="Tanaka K."/>
            <person name="Sato N."/>
            <person name="Kuroiwa T."/>
        </authorList>
    </citation>
    <scope>NUCLEOTIDE SEQUENCE [LARGE SCALE GENOMIC DNA]</scope>
    <source>
        <strain evidence="9 10">10D</strain>
    </source>
</reference>
<evidence type="ECO:0000256" key="2">
    <source>
        <dbReference type="ARBA" id="ARBA00022664"/>
    </source>
</evidence>
<dbReference type="OrthoDB" id="10249535at2759"/>
<dbReference type="EMBL" id="AP006490">
    <property type="protein sequence ID" value="BAM79725.1"/>
    <property type="molecule type" value="Genomic_DNA"/>
</dbReference>
<evidence type="ECO:0000256" key="5">
    <source>
        <dbReference type="ARBA" id="ARBA00023242"/>
    </source>
</evidence>
<gene>
    <name evidence="9" type="ORF">CYME_CMH020C</name>
</gene>
<dbReference type="Gene3D" id="3.40.50.10890">
    <property type="match status" value="1"/>
</dbReference>
<evidence type="ECO:0000256" key="1">
    <source>
        <dbReference type="ARBA" id="ARBA00004123"/>
    </source>
</evidence>
<name>M1V4X0_CYAM1</name>
<feature type="domain" description="Metallo-beta-lactamase" evidence="6">
    <location>
        <begin position="22"/>
        <end position="235"/>
    </location>
</feature>
<comment type="subcellular location">
    <subcellularLocation>
        <location evidence="1">Nucleus</location>
    </subcellularLocation>
</comment>
<dbReference type="GO" id="GO:0004521">
    <property type="term" value="F:RNA endonuclease activity"/>
    <property type="evidence" value="ECO:0007669"/>
    <property type="project" value="TreeGrafter"/>
</dbReference>
<dbReference type="AlphaFoldDB" id="M1V4X0"/>
<keyword evidence="10" id="KW-1185">Reference proteome</keyword>
<dbReference type="InterPro" id="IPR011108">
    <property type="entry name" value="RMMBL"/>
</dbReference>
<evidence type="ECO:0000256" key="4">
    <source>
        <dbReference type="ARBA" id="ARBA00022801"/>
    </source>
</evidence>
<keyword evidence="3" id="KW-0540">Nuclease</keyword>
<dbReference type="PANTHER" id="PTHR11203:SF11">
    <property type="entry name" value="CLEAVAGE AND POLYADENYLATION SPECIFICITY FACTOR SUBUNIT 3"/>
    <property type="match status" value="1"/>
</dbReference>
<evidence type="ECO:0000256" key="3">
    <source>
        <dbReference type="ARBA" id="ARBA00022722"/>
    </source>
</evidence>
<dbReference type="KEGG" id="cme:CYME_CMH020C"/>
<dbReference type="RefSeq" id="XP_005536011.1">
    <property type="nucleotide sequence ID" value="XM_005535954.1"/>
</dbReference>
<organism evidence="9 10">
    <name type="scientific">Cyanidioschyzon merolae (strain NIES-3377 / 10D)</name>
    <name type="common">Unicellular red alga</name>
    <dbReference type="NCBI Taxonomy" id="280699"/>
    <lineage>
        <taxon>Eukaryota</taxon>
        <taxon>Rhodophyta</taxon>
        <taxon>Bangiophyceae</taxon>
        <taxon>Cyanidiales</taxon>
        <taxon>Cyanidiaceae</taxon>
        <taxon>Cyanidioschyzon</taxon>
    </lineage>
</organism>
<dbReference type="GO" id="GO:0003723">
    <property type="term" value="F:RNA binding"/>
    <property type="evidence" value="ECO:0007669"/>
    <property type="project" value="TreeGrafter"/>
</dbReference>
<dbReference type="Pfam" id="PF11718">
    <property type="entry name" value="CPSF73-100_C"/>
    <property type="match status" value="1"/>
</dbReference>
<proteinExistence type="predicted"/>
<dbReference type="GO" id="GO:0006398">
    <property type="term" value="P:mRNA 3'-end processing by stem-loop binding and cleavage"/>
    <property type="evidence" value="ECO:0007669"/>
    <property type="project" value="TreeGrafter"/>
</dbReference>
<dbReference type="HOGENOM" id="CLU_009673_2_3_1"/>
<dbReference type="eggNOG" id="KOG1137">
    <property type="taxonomic scope" value="Eukaryota"/>
</dbReference>
<evidence type="ECO:0000313" key="9">
    <source>
        <dbReference type="EMBL" id="BAM79725.1"/>
    </source>
</evidence>
<sequence>MPPATDDDTLSIIPLGAGSEVGRSCIVLKFKKKTILFDCGVHPAYSGLAALPFFDEIDPSEIDVILITHFHLDHCAGLPYLVTQTNLNPRARILMTHPTKAVYRSLIGDFVRVGSSDYAGIIYTESDLNQTMARIECIDYHQHIDVSGVRISAYNAGHVLGAAMFLVEVAGVSVLYTGDFSRQEDRHLMEAEIPRGIHIDVLICESTYGVQVHEPRRVREARFTQRVAEVVKRGGRCLLPVFALGRAQELLLILEEYWDAHPELQEIPIYYSSSIAKRCMAIYSTYIHQMNQNIQQRYRRFGNPFAFKYVMNIRSLDEFEDSGPCVFMASPGMLQSGMSRRLFEKWCSDRRNGVILPGYSVQGTLAKYILTDPATVPRLDGQHVPLRCSVDYITFSAHSDFMQTSEFIEQCRPSNLVLVHGEKSEMQRLAQALDSRFNRKATFEAAIAEASAVQVGSNEKDVYEPDVDVLPSNLAPLSGVTTGSVRDTMRVKDANQDDSKRLRIFTPRNTKAVLLRFQGEVIGKAIGKFAKSRPEAGHRASGVLLKRDYKYSLLEPSDLEQYTAMKTSRILQRLVAPFCLGGGIESFEEELRGMFSKVVTEDTECGSEERVFLVQGAVHVRISGTEPKTGYRFLTFEWDSSFQADAIVDALIAFLADRSVHEPPKGYPDQDALRELRLTRRLLAERFGSVEVTGRSETRLVIENTPVIVNHETGEVTCKDTKLRDHIYIVLRRIYSSIYPIPDWFCGCS</sequence>
<protein>
    <submittedName>
        <fullName evidence="9">Cleavage and polyadenylation specifity factor protein</fullName>
    </submittedName>
</protein>
<dbReference type="InterPro" id="IPR001279">
    <property type="entry name" value="Metallo-B-lactamas"/>
</dbReference>
<dbReference type="InterPro" id="IPR036866">
    <property type="entry name" value="RibonucZ/Hydroxyglut_hydro"/>
</dbReference>
<dbReference type="FunFam" id="3.40.50.10890:FF:000001">
    <property type="entry name" value="Cleavage and polyadenylation specificity factor subunit 3"/>
    <property type="match status" value="1"/>
</dbReference>
<keyword evidence="4" id="KW-0378">Hydrolase</keyword>
<feature type="domain" description="Pre-mRNA 3'-end-processing endonuclease polyadenylation factor C-term" evidence="8">
    <location>
        <begin position="536"/>
        <end position="741"/>
    </location>
</feature>
<evidence type="ECO:0000259" key="8">
    <source>
        <dbReference type="SMART" id="SM01098"/>
    </source>
</evidence>
<dbReference type="InterPro" id="IPR050698">
    <property type="entry name" value="MBL"/>
</dbReference>
<dbReference type="GeneID" id="16993357"/>
<dbReference type="SUPFAM" id="SSF56281">
    <property type="entry name" value="Metallo-hydrolase/oxidoreductase"/>
    <property type="match status" value="1"/>
</dbReference>
<evidence type="ECO:0000259" key="7">
    <source>
        <dbReference type="SMART" id="SM01027"/>
    </source>
</evidence>
<dbReference type="STRING" id="280699.M1V4X0"/>
<keyword evidence="5" id="KW-0539">Nucleus</keyword>
<dbReference type="GO" id="GO:0005847">
    <property type="term" value="C:mRNA cleavage and polyadenylation specificity factor complex"/>
    <property type="evidence" value="ECO:0007669"/>
    <property type="project" value="TreeGrafter"/>
</dbReference>
<dbReference type="Pfam" id="PF07521">
    <property type="entry name" value="RMMBL"/>
    <property type="match status" value="1"/>
</dbReference>
<dbReference type="Gene3D" id="3.60.15.10">
    <property type="entry name" value="Ribonuclease Z/Hydroxyacylglutathione hydrolase-like"/>
    <property type="match status" value="1"/>
</dbReference>
<evidence type="ECO:0000313" key="10">
    <source>
        <dbReference type="Proteomes" id="UP000007014"/>
    </source>
</evidence>
<accession>M1V4X0</accession>
<dbReference type="Gramene" id="CMH020CT">
    <property type="protein sequence ID" value="CMH020CT"/>
    <property type="gene ID" value="CMH020C"/>
</dbReference>
<dbReference type="InterPro" id="IPR022712">
    <property type="entry name" value="Beta_Casp"/>
</dbReference>
<dbReference type="Proteomes" id="UP000007014">
    <property type="component" value="Chromosome 8"/>
</dbReference>
<dbReference type="GO" id="GO:0004534">
    <property type="term" value="F:5'-3' RNA exonuclease activity"/>
    <property type="evidence" value="ECO:0007669"/>
    <property type="project" value="TreeGrafter"/>
</dbReference>
<keyword evidence="2" id="KW-0507">mRNA processing</keyword>